<proteinExistence type="predicted"/>
<accession>A0A9Q8UR30</accession>
<reference evidence="2" key="1">
    <citation type="submission" date="2021-12" db="EMBL/GenBank/DDBJ databases">
        <authorList>
            <person name="Zaccaron A."/>
            <person name="Stergiopoulos I."/>
        </authorList>
    </citation>
    <scope>NUCLEOTIDE SEQUENCE</scope>
    <source>
        <strain evidence="2">Race5_Kim</strain>
    </source>
</reference>
<evidence type="ECO:0000313" key="3">
    <source>
        <dbReference type="Proteomes" id="UP000756132"/>
    </source>
</evidence>
<keyword evidence="3" id="KW-1185">Reference proteome</keyword>
<evidence type="ECO:0000313" key="2">
    <source>
        <dbReference type="EMBL" id="UJO19285.1"/>
    </source>
</evidence>
<dbReference type="EMBL" id="CP090168">
    <property type="protein sequence ID" value="UJO19285.1"/>
    <property type="molecule type" value="Genomic_DNA"/>
</dbReference>
<dbReference type="OrthoDB" id="3643441at2759"/>
<dbReference type="GeneID" id="71986614"/>
<gene>
    <name evidence="2" type="ORF">CLAFUR5_06736</name>
</gene>
<sequence>MYLPTIIALLSYLTFAATTPSKRQSCAAEQKIAACKQEIATIRSHNFEDANKIPLTLLASRTFIITYGNLPVLPAELGFQLPPVNVGVTDSTVCLELVGLATVLDAGVPEGSDSYIVNSNGTVTSDFIQTDRLVLQAVHVREIHEFDESTCRISKILGYVNGSLLGREAGFGIPPLDL</sequence>
<feature type="chain" id="PRO_5040322466" evidence="1">
    <location>
        <begin position="17"/>
        <end position="178"/>
    </location>
</feature>
<reference evidence="2" key="2">
    <citation type="journal article" date="2022" name="Microb. Genom.">
        <title>A chromosome-scale genome assembly of the tomato pathogen Cladosporium fulvum reveals a compartmentalized genome architecture and the presence of a dispensable chromosome.</title>
        <authorList>
            <person name="Zaccaron A.Z."/>
            <person name="Chen L.H."/>
            <person name="Samaras A."/>
            <person name="Stergiopoulos I."/>
        </authorList>
    </citation>
    <scope>NUCLEOTIDE SEQUENCE</scope>
    <source>
        <strain evidence="2">Race5_Kim</strain>
    </source>
</reference>
<protein>
    <submittedName>
        <fullName evidence="2">Uncharacterized protein</fullName>
    </submittedName>
</protein>
<evidence type="ECO:0000256" key="1">
    <source>
        <dbReference type="SAM" id="SignalP"/>
    </source>
</evidence>
<keyword evidence="1" id="KW-0732">Signal</keyword>
<dbReference type="KEGG" id="ffu:CLAFUR5_06736"/>
<dbReference type="RefSeq" id="XP_047763651.1">
    <property type="nucleotide sequence ID" value="XM_047905884.1"/>
</dbReference>
<dbReference type="AlphaFoldDB" id="A0A9Q8UR30"/>
<dbReference type="Proteomes" id="UP000756132">
    <property type="component" value="Chromosome 6"/>
</dbReference>
<name>A0A9Q8UR30_PASFU</name>
<organism evidence="2 3">
    <name type="scientific">Passalora fulva</name>
    <name type="common">Tomato leaf mold</name>
    <name type="synonym">Cladosporium fulvum</name>
    <dbReference type="NCBI Taxonomy" id="5499"/>
    <lineage>
        <taxon>Eukaryota</taxon>
        <taxon>Fungi</taxon>
        <taxon>Dikarya</taxon>
        <taxon>Ascomycota</taxon>
        <taxon>Pezizomycotina</taxon>
        <taxon>Dothideomycetes</taxon>
        <taxon>Dothideomycetidae</taxon>
        <taxon>Mycosphaerellales</taxon>
        <taxon>Mycosphaerellaceae</taxon>
        <taxon>Fulvia</taxon>
    </lineage>
</organism>
<feature type="signal peptide" evidence="1">
    <location>
        <begin position="1"/>
        <end position="16"/>
    </location>
</feature>